<feature type="non-terminal residue" evidence="2">
    <location>
        <position position="82"/>
    </location>
</feature>
<comment type="caution">
    <text evidence="2">The sequence shown here is derived from an EMBL/GenBank/DDBJ whole genome shotgun (WGS) entry which is preliminary data.</text>
</comment>
<evidence type="ECO:0000313" key="2">
    <source>
        <dbReference type="EMBL" id="CAF4309582.1"/>
    </source>
</evidence>
<organism evidence="2 3">
    <name type="scientific">Rotaria magnacalcarata</name>
    <dbReference type="NCBI Taxonomy" id="392030"/>
    <lineage>
        <taxon>Eukaryota</taxon>
        <taxon>Metazoa</taxon>
        <taxon>Spiralia</taxon>
        <taxon>Gnathifera</taxon>
        <taxon>Rotifera</taxon>
        <taxon>Eurotatoria</taxon>
        <taxon>Bdelloidea</taxon>
        <taxon>Philodinida</taxon>
        <taxon>Philodinidae</taxon>
        <taxon>Rotaria</taxon>
    </lineage>
</organism>
<accession>A0A8S2TZT3</accession>
<proteinExistence type="predicted"/>
<reference evidence="2" key="1">
    <citation type="submission" date="2021-02" db="EMBL/GenBank/DDBJ databases">
        <authorList>
            <person name="Nowell W R."/>
        </authorList>
    </citation>
    <scope>NUCLEOTIDE SEQUENCE</scope>
</reference>
<name>A0A8S2TZT3_9BILA</name>
<protein>
    <submittedName>
        <fullName evidence="2">Uncharacterized protein</fullName>
    </submittedName>
</protein>
<evidence type="ECO:0000313" key="1">
    <source>
        <dbReference type="EMBL" id="CAF4307496.1"/>
    </source>
</evidence>
<dbReference type="EMBL" id="CAJOBI010037927">
    <property type="protein sequence ID" value="CAF4309582.1"/>
    <property type="molecule type" value="Genomic_DNA"/>
</dbReference>
<gene>
    <name evidence="1" type="ORF">SMN809_LOCUS26391</name>
    <name evidence="2" type="ORF">SMN809_LOCUS26481</name>
</gene>
<feature type="non-terminal residue" evidence="2">
    <location>
        <position position="1"/>
    </location>
</feature>
<dbReference type="AlphaFoldDB" id="A0A8S2TZT3"/>
<sequence length="82" mass="9744">VFPLLTRFQILYRLNMLELDVNDILSLSDTINFQPISIKRIRIRQSKQYYEIEWKKNELPSMEAVEDRLANLSIMAVDNVDD</sequence>
<evidence type="ECO:0000313" key="3">
    <source>
        <dbReference type="Proteomes" id="UP000676336"/>
    </source>
</evidence>
<dbReference type="Proteomes" id="UP000676336">
    <property type="component" value="Unassembled WGS sequence"/>
</dbReference>
<dbReference type="EMBL" id="CAJOBI010037510">
    <property type="protein sequence ID" value="CAF4307496.1"/>
    <property type="molecule type" value="Genomic_DNA"/>
</dbReference>